<dbReference type="Pfam" id="PF01553">
    <property type="entry name" value="Acyltransferase"/>
    <property type="match status" value="1"/>
</dbReference>
<proteinExistence type="predicted"/>
<evidence type="ECO:0000256" key="2">
    <source>
        <dbReference type="ARBA" id="ARBA00023315"/>
    </source>
</evidence>
<sequence length="207" mass="23819">MFYNTVVRLVQFLLFLLTGKTDIQNRENLPVDRAFILAAPHRSWIDPLYIAVAAYPHTFATMAKQELFDRNRLLNWLIRKMNGIPVNRDNPGPSAIKQPVTILKERKMNFLIFSTGTRYDSQVKGGTTAIARLAKAPIIPVVYQGPFTFKELLMRKKGHVYFGTPIELPPGRLTKEEMAGFDQELQNSFDNLDHKIDPDFSFDYKKK</sequence>
<name>A0A1S6INW6_9LACT</name>
<dbReference type="STRING" id="708126.BW727_100787"/>
<dbReference type="PANTHER" id="PTHR10434">
    <property type="entry name" value="1-ACYL-SN-GLYCEROL-3-PHOSPHATE ACYLTRANSFERASE"/>
    <property type="match status" value="1"/>
</dbReference>
<dbReference type="RefSeq" id="WP_062469386.1">
    <property type="nucleotide sequence ID" value="NZ_BBYN01000012.1"/>
</dbReference>
<evidence type="ECO:0000256" key="1">
    <source>
        <dbReference type="ARBA" id="ARBA00022679"/>
    </source>
</evidence>
<evidence type="ECO:0000313" key="5">
    <source>
        <dbReference type="Proteomes" id="UP000188993"/>
    </source>
</evidence>
<dbReference type="SMART" id="SM00563">
    <property type="entry name" value="PlsC"/>
    <property type="match status" value="1"/>
</dbReference>
<evidence type="ECO:0000259" key="3">
    <source>
        <dbReference type="SMART" id="SM00563"/>
    </source>
</evidence>
<reference evidence="4 5" key="1">
    <citation type="journal article" date="2014" name="Int. J. Syst. Evol. Microbiol.">
        <title>Jeotgalibaca dankookensis gen. nov., sp. nov., a member of the family Carnobacteriaceae, isolated from seujeot (Korean traditional food).</title>
        <authorList>
            <person name="Lee D.G."/>
            <person name="Trujillo M.E."/>
            <person name="Kang H."/>
            <person name="Ahn T.Y."/>
        </authorList>
    </citation>
    <scope>NUCLEOTIDE SEQUENCE [LARGE SCALE GENOMIC DNA]</scope>
    <source>
        <strain evidence="4 5">EX-07</strain>
    </source>
</reference>
<dbReference type="CDD" id="cd07989">
    <property type="entry name" value="LPLAT_AGPAT-like"/>
    <property type="match status" value="1"/>
</dbReference>
<keyword evidence="2 4" id="KW-0012">Acyltransferase</keyword>
<dbReference type="KEGG" id="jda:BW727_100787"/>
<dbReference type="Proteomes" id="UP000188993">
    <property type="component" value="Chromosome"/>
</dbReference>
<dbReference type="GO" id="GO:0006654">
    <property type="term" value="P:phosphatidic acid biosynthetic process"/>
    <property type="evidence" value="ECO:0007669"/>
    <property type="project" value="TreeGrafter"/>
</dbReference>
<dbReference type="EC" id="2.3.1.-" evidence="4"/>
<gene>
    <name evidence="4" type="primary">plsC</name>
    <name evidence="4" type="ORF">BW727_100787</name>
</gene>
<keyword evidence="1 4" id="KW-0808">Transferase</keyword>
<keyword evidence="5" id="KW-1185">Reference proteome</keyword>
<dbReference type="OrthoDB" id="9803035at2"/>
<dbReference type="AlphaFoldDB" id="A0A1S6INW6"/>
<evidence type="ECO:0000313" key="4">
    <source>
        <dbReference type="EMBL" id="AQS53180.1"/>
    </source>
</evidence>
<organism evidence="4 5">
    <name type="scientific">Jeotgalibaca dankookensis</name>
    <dbReference type="NCBI Taxonomy" id="708126"/>
    <lineage>
        <taxon>Bacteria</taxon>
        <taxon>Bacillati</taxon>
        <taxon>Bacillota</taxon>
        <taxon>Bacilli</taxon>
        <taxon>Lactobacillales</taxon>
        <taxon>Carnobacteriaceae</taxon>
        <taxon>Jeotgalibaca</taxon>
    </lineage>
</organism>
<accession>A0A1S6INW6</accession>
<feature type="domain" description="Phospholipid/glycerol acyltransferase" evidence="3">
    <location>
        <begin position="35"/>
        <end position="146"/>
    </location>
</feature>
<dbReference type="PANTHER" id="PTHR10434:SF40">
    <property type="entry name" value="1-ACYL-SN-GLYCEROL-3-PHOSPHATE ACYLTRANSFERASE"/>
    <property type="match status" value="1"/>
</dbReference>
<dbReference type="EMBL" id="CP019728">
    <property type="protein sequence ID" value="AQS53180.1"/>
    <property type="molecule type" value="Genomic_DNA"/>
</dbReference>
<dbReference type="SUPFAM" id="SSF69593">
    <property type="entry name" value="Glycerol-3-phosphate (1)-acyltransferase"/>
    <property type="match status" value="1"/>
</dbReference>
<protein>
    <submittedName>
        <fullName evidence="4">1-acyl-sn-glycerol-3-phosphate acyltransferase</fullName>
        <ecNumber evidence="4">2.3.1.-</ecNumber>
    </submittedName>
</protein>
<dbReference type="InterPro" id="IPR002123">
    <property type="entry name" value="Plipid/glycerol_acylTrfase"/>
</dbReference>
<dbReference type="GO" id="GO:0003841">
    <property type="term" value="F:1-acylglycerol-3-phosphate O-acyltransferase activity"/>
    <property type="evidence" value="ECO:0007669"/>
    <property type="project" value="TreeGrafter"/>
</dbReference>